<dbReference type="CDD" id="cd13688">
    <property type="entry name" value="PBP2_GltI_DEBP"/>
    <property type="match status" value="1"/>
</dbReference>
<comment type="similarity">
    <text evidence="1">Belongs to the bacterial solute-binding protein 3 family.</text>
</comment>
<dbReference type="SMART" id="SM00062">
    <property type="entry name" value="PBPb"/>
    <property type="match status" value="1"/>
</dbReference>
<dbReference type="PATRIC" id="fig|305.106.peg.1669"/>
<reference evidence="6" key="1">
    <citation type="submission" date="2015-10" db="EMBL/GenBank/DDBJ databases">
        <authorList>
            <person name="Gilbert D.G."/>
        </authorList>
    </citation>
    <scope>NUCLEOTIDE SEQUENCE</scope>
    <source>
        <strain evidence="6">Phyl III-seqv23</strain>
    </source>
</reference>
<dbReference type="Pfam" id="PF00497">
    <property type="entry name" value="SBP_bac_3"/>
    <property type="match status" value="1"/>
</dbReference>
<dbReference type="GO" id="GO:0030288">
    <property type="term" value="C:outer membrane-bounded periplasmic space"/>
    <property type="evidence" value="ECO:0007669"/>
    <property type="project" value="TreeGrafter"/>
</dbReference>
<name>A0A0S4TXM1_RALSL</name>
<dbReference type="InterPro" id="IPR051455">
    <property type="entry name" value="Bact_solute-bind_prot3"/>
</dbReference>
<sequence length="299" mass="32871">MLFSARTRRLAMLAVPLAVSAVHAMASTPTLDRIRETGTIRLAYREYAVPFSYMDGGKPIGYSIDICSRVVDAIRTSLKRPDLKVQYLPVTATNRMDTIASGKADLECGSTNNAPERREKVAFTIPHYITKSRMLVKVSSGLQQWEDLHGRTVVAARGSSAADEMHKLNDATGLGMRAMDVNDLKTAFSMLSTGKADAFAGDDVLLAGMRATSDNPGDYVIAGKTQLVSSYAMMMSKQDADFKKLVDQSMTRLIVDGEVQKLYKKWFQQPIPPNNLNLQIPMNHLLRDSFSIPTDSAGN</sequence>
<gene>
    <name evidence="6" type="ORF">RUN39_v1_960038</name>
</gene>
<dbReference type="SUPFAM" id="SSF53850">
    <property type="entry name" value="Periplasmic binding protein-like II"/>
    <property type="match status" value="1"/>
</dbReference>
<organism evidence="6">
    <name type="scientific">Ralstonia solanacearum</name>
    <name type="common">Pseudomonas solanacearum</name>
    <dbReference type="NCBI Taxonomy" id="305"/>
    <lineage>
        <taxon>Bacteria</taxon>
        <taxon>Pseudomonadati</taxon>
        <taxon>Pseudomonadota</taxon>
        <taxon>Betaproteobacteria</taxon>
        <taxon>Burkholderiales</taxon>
        <taxon>Burkholderiaceae</taxon>
        <taxon>Ralstonia</taxon>
        <taxon>Ralstonia solanacearum species complex</taxon>
    </lineage>
</organism>
<feature type="signal peptide" evidence="4">
    <location>
        <begin position="1"/>
        <end position="26"/>
    </location>
</feature>
<evidence type="ECO:0000256" key="4">
    <source>
        <dbReference type="SAM" id="SignalP"/>
    </source>
</evidence>
<evidence type="ECO:0000256" key="2">
    <source>
        <dbReference type="ARBA" id="ARBA00022448"/>
    </source>
</evidence>
<dbReference type="Gene3D" id="3.40.190.10">
    <property type="entry name" value="Periplasmic binding protein-like II"/>
    <property type="match status" value="2"/>
</dbReference>
<dbReference type="EMBL" id="LN899819">
    <property type="protein sequence ID" value="CUV14797.1"/>
    <property type="molecule type" value="Genomic_DNA"/>
</dbReference>
<dbReference type="GO" id="GO:0006865">
    <property type="term" value="P:amino acid transport"/>
    <property type="evidence" value="ECO:0007669"/>
    <property type="project" value="TreeGrafter"/>
</dbReference>
<dbReference type="GO" id="GO:0005576">
    <property type="term" value="C:extracellular region"/>
    <property type="evidence" value="ECO:0007669"/>
    <property type="project" value="TreeGrafter"/>
</dbReference>
<dbReference type="AlphaFoldDB" id="A0A0S4TXM1"/>
<keyword evidence="2" id="KW-0813">Transport</keyword>
<dbReference type="PANTHER" id="PTHR30085:SF2">
    <property type="entry name" value="GLUTAMATE_ASPARTATE IMPORT SOLUTE-BINDING PROTEIN"/>
    <property type="match status" value="1"/>
</dbReference>
<keyword evidence="3 4" id="KW-0732">Signal</keyword>
<evidence type="ECO:0000313" key="6">
    <source>
        <dbReference type="EMBL" id="CUV14797.1"/>
    </source>
</evidence>
<proteinExistence type="inferred from homology"/>
<dbReference type="PANTHER" id="PTHR30085">
    <property type="entry name" value="AMINO ACID ABC TRANSPORTER PERMEASE"/>
    <property type="match status" value="1"/>
</dbReference>
<dbReference type="InterPro" id="IPR001638">
    <property type="entry name" value="Solute-binding_3/MltF_N"/>
</dbReference>
<feature type="domain" description="Solute-binding protein family 3/N-terminal" evidence="5">
    <location>
        <begin position="39"/>
        <end position="270"/>
    </location>
</feature>
<protein>
    <submittedName>
        <fullName evidence="6">Glutamate Aspartate periplasmic binding protein GltI</fullName>
    </submittedName>
</protein>
<evidence type="ECO:0000256" key="3">
    <source>
        <dbReference type="ARBA" id="ARBA00022729"/>
    </source>
</evidence>
<evidence type="ECO:0000259" key="5">
    <source>
        <dbReference type="SMART" id="SM00062"/>
    </source>
</evidence>
<feature type="chain" id="PRO_5013466929" evidence="4">
    <location>
        <begin position="27"/>
        <end position="299"/>
    </location>
</feature>
<evidence type="ECO:0000256" key="1">
    <source>
        <dbReference type="ARBA" id="ARBA00010333"/>
    </source>
</evidence>
<accession>A0A0S4TXM1</accession>